<dbReference type="InParanoid" id="A0A165ULB2"/>
<keyword evidence="2" id="KW-1185">Reference proteome</keyword>
<gene>
    <name evidence="1" type="ORF">NEOLEDRAFT_1129740</name>
</gene>
<dbReference type="Proteomes" id="UP000076761">
    <property type="component" value="Unassembled WGS sequence"/>
</dbReference>
<evidence type="ECO:0000313" key="2">
    <source>
        <dbReference type="Proteomes" id="UP000076761"/>
    </source>
</evidence>
<organism evidence="1 2">
    <name type="scientific">Neolentinus lepideus HHB14362 ss-1</name>
    <dbReference type="NCBI Taxonomy" id="1314782"/>
    <lineage>
        <taxon>Eukaryota</taxon>
        <taxon>Fungi</taxon>
        <taxon>Dikarya</taxon>
        <taxon>Basidiomycota</taxon>
        <taxon>Agaricomycotina</taxon>
        <taxon>Agaricomycetes</taxon>
        <taxon>Gloeophyllales</taxon>
        <taxon>Gloeophyllaceae</taxon>
        <taxon>Neolentinus</taxon>
    </lineage>
</organism>
<evidence type="ECO:0000313" key="1">
    <source>
        <dbReference type="EMBL" id="KZT28342.1"/>
    </source>
</evidence>
<protein>
    <submittedName>
        <fullName evidence="1">Uncharacterized protein</fullName>
    </submittedName>
</protein>
<dbReference type="EMBL" id="KV425558">
    <property type="protein sequence ID" value="KZT28342.1"/>
    <property type="molecule type" value="Genomic_DNA"/>
</dbReference>
<name>A0A165ULB2_9AGAM</name>
<dbReference type="AlphaFoldDB" id="A0A165ULB2"/>
<proteinExistence type="predicted"/>
<reference evidence="1 2" key="1">
    <citation type="journal article" date="2016" name="Mol. Biol. Evol.">
        <title>Comparative Genomics of Early-Diverging Mushroom-Forming Fungi Provides Insights into the Origins of Lignocellulose Decay Capabilities.</title>
        <authorList>
            <person name="Nagy L.G."/>
            <person name="Riley R."/>
            <person name="Tritt A."/>
            <person name="Adam C."/>
            <person name="Daum C."/>
            <person name="Floudas D."/>
            <person name="Sun H."/>
            <person name="Yadav J.S."/>
            <person name="Pangilinan J."/>
            <person name="Larsson K.H."/>
            <person name="Matsuura K."/>
            <person name="Barry K."/>
            <person name="Labutti K."/>
            <person name="Kuo R."/>
            <person name="Ohm R.A."/>
            <person name="Bhattacharya S.S."/>
            <person name="Shirouzu T."/>
            <person name="Yoshinaga Y."/>
            <person name="Martin F.M."/>
            <person name="Grigoriev I.V."/>
            <person name="Hibbett D.S."/>
        </authorList>
    </citation>
    <scope>NUCLEOTIDE SEQUENCE [LARGE SCALE GENOMIC DNA]</scope>
    <source>
        <strain evidence="1 2">HHB14362 ss-1</strain>
    </source>
</reference>
<accession>A0A165ULB2</accession>
<sequence length="268" mass="31226">MVRYQGCSNLQPVRDRHCGSESAKQELIMPSSNGRTRTYLQGLELLIPRDQGRKIVREVLILAKLHLDETLDFKDQDKTEVDRLIVLVCRKYPVFRRFTDEWPLRYMLRDHFRRRKTPVKRNIMPHVAGAVDENQIPTAENARDTRNPDQMDYGPAPCPMQKQSGRCMPHRTVRRDILMPAHQSSPVLSNGKDGADFVKTFLEKAELYDAKLLDIFKELGVHNEVALRNVARWTRERDDSPLKGLYDCGKITWYVHERLRELFGKGEV</sequence>
<dbReference type="OrthoDB" id="3040193at2759"/>